<dbReference type="InterPro" id="IPR027359">
    <property type="entry name" value="Volt_channel_dom_sf"/>
</dbReference>
<reference evidence="18" key="1">
    <citation type="journal article" date="2008" name="PLoS Genet.">
        <title>Ion channel clustering at the axon initial segment and node of Ranvier evolved sequentially in early chordates.</title>
        <authorList>
            <person name="Hill A.S."/>
            <person name="Nishino A."/>
            <person name="Nakajo K."/>
            <person name="Zhang G."/>
            <person name="Fineman J.R."/>
            <person name="Selzer M.E."/>
            <person name="Okamura Y."/>
            <person name="Cooper E.C."/>
        </authorList>
    </citation>
    <scope>NUCLEOTIDE SEQUENCE</scope>
</reference>
<feature type="region of interest" description="Disordered" evidence="14">
    <location>
        <begin position="762"/>
        <end position="822"/>
    </location>
</feature>
<dbReference type="FunFam" id="1.20.120.350:FF:000017">
    <property type="entry name" value="potassium voltage-gated channel subfamily KQT member 1"/>
    <property type="match status" value="1"/>
</dbReference>
<feature type="compositionally biased region" description="Basic and acidic residues" evidence="14">
    <location>
        <begin position="17"/>
        <end position="34"/>
    </location>
</feature>
<dbReference type="PRINTS" id="PR01459">
    <property type="entry name" value="KCNQCHANNEL"/>
</dbReference>
<evidence type="ECO:0000259" key="16">
    <source>
        <dbReference type="Pfam" id="PF00520"/>
    </source>
</evidence>
<keyword evidence="9 15" id="KW-1133">Transmembrane helix</keyword>
<feature type="transmembrane region" description="Helical" evidence="15">
    <location>
        <begin position="186"/>
        <end position="208"/>
    </location>
</feature>
<feature type="region of interest" description="Disordered" evidence="14">
    <location>
        <begin position="420"/>
        <end position="487"/>
    </location>
</feature>
<dbReference type="PANTHER" id="PTHR47735">
    <property type="entry name" value="POTASSIUM VOLTAGE-GATED CHANNEL SUBFAMILY KQT MEMBER 4"/>
    <property type="match status" value="1"/>
</dbReference>
<evidence type="ECO:0000256" key="13">
    <source>
        <dbReference type="ARBA" id="ARBA00034430"/>
    </source>
</evidence>
<dbReference type="AlphaFoldDB" id="C0JSV8"/>
<evidence type="ECO:0000256" key="11">
    <source>
        <dbReference type="ARBA" id="ARBA00023136"/>
    </source>
</evidence>
<evidence type="ECO:0000256" key="5">
    <source>
        <dbReference type="ARBA" id="ARBA00022692"/>
    </source>
</evidence>
<dbReference type="InterPro" id="IPR013821">
    <property type="entry name" value="K_chnl_volt-dep_KCNQ_C"/>
</dbReference>
<evidence type="ECO:0000313" key="18">
    <source>
        <dbReference type="EMBL" id="ACN22036.1"/>
    </source>
</evidence>
<accession>A0A1W2VUS7</accession>
<sequence length="992" mass="112189">MSDVQNPGGTPKVARVTFHDVTESDDSATERQEPRPMPQGILRRPSNFPFSLKMPFQSLHEDNKSNHDSDSIHSLGESEINRRRPSLAVQIITAPVRWVPNHHNHHQEYRKRKMSLHGKPIYFTVPSKRKSRMLQMRIEAYNFLERPNFKPYSIFYHTFTFLLVFGCLVLSVLSTIPNHMEKANKILFIVEVLILILFGLELGVRIWSAGCRCRYQGFLGRMRFCKKPLCVIDIIVVMSSFVVLCIGSNGHMFAATAMRSLRFLQILRMVRMDRRGGSWKLLSSVVRAHSKELITAWYIGFLALIFASFLVYQAEKDENSKEFETFADALWWGLITLTTIGYGEKVPITWLGRLIASVFAILGISFFALPAGILGSGFALKVQEQNRQKHFARRRMPAAYLLQCMWRCYAADKNSRSVATWKPHLRPQNTGKKSIRDKLKSNPSPRLSRRQTFKSRRGGSSKTTVVSPPGVGSEPITPMLPGYSTSRNEIVKSQSLAERLTDRISRQNSIRVPWREKVTGADSDDSTSSITNLVETGLTELTEQHKVAIRAIRMMKFFVARRKFKEALRPYDVKDVIEQYSAGHVDMLSRIKLLQNRVDCILGIGTDGGAVGNTRGTRTGEGHRGNFPKSPPSINSRLHSVEIDVKKVDQKLDQVIQLLTSDKKNGKVRRKATVFTQPEIDLEDNAKNIKDHRNGKSSAPKWPANTHNKALKATMKPARSWGILPMNDSPDNEACDETKESIVISEEPPVATSLLKEENKILSEKGKRESTSSFSNEPKKIKTSDENTLETEEKDNKNTNSNVEGLKKEKKSPSDCDSFTDNSDCLEHVEKRETGNTPDGYVSPESIKLLKKKHFSKNLLNLRRKMGLSKKDRRRSVDGVAKFSTNPRLLCDALDRRSWSCDAGDEESKSLVLFPEIESPDWLKFGIKDESSTIVVDELPVKNGELCFWEPLTGSGVDKVEKNNHITTNNGNLLKDGPNGFTKPHNFAENYP</sequence>
<dbReference type="FunFam" id="1.10.287.70:FF:000016">
    <property type="entry name" value="Putative potassium voltage-gated channel subfamily KQT member 2"/>
    <property type="match status" value="1"/>
</dbReference>
<proteinExistence type="evidence at transcript level"/>
<feature type="transmembrane region" description="Helical" evidence="15">
    <location>
        <begin position="154"/>
        <end position="174"/>
    </location>
</feature>
<keyword evidence="2" id="KW-0813">Transport</keyword>
<accession>C0JSV8</accession>
<dbReference type="InterPro" id="IPR003937">
    <property type="entry name" value="K_chnl_volt-dep_KCNQ"/>
</dbReference>
<keyword evidence="7" id="KW-0851">Voltage-gated channel</keyword>
<dbReference type="EMBL" id="FJ461778">
    <property type="protein sequence ID" value="ACN22036.1"/>
    <property type="molecule type" value="mRNA"/>
</dbReference>
<feature type="region of interest" description="Disordered" evidence="14">
    <location>
        <begin position="960"/>
        <end position="992"/>
    </location>
</feature>
<comment type="subcellular location">
    <subcellularLocation>
        <location evidence="1">Cell membrane</location>
        <topology evidence="1">Multi-pass membrane protein</topology>
    </subcellularLocation>
</comment>
<keyword evidence="3" id="KW-1003">Cell membrane</keyword>
<dbReference type="PANTHER" id="PTHR47735:SF9">
    <property type="entry name" value="POTASSIUM VOLTAGE-GATED CHANNEL SUBFAMILY KQT MEMBER 4-LIKE ISOFORM X1"/>
    <property type="match status" value="1"/>
</dbReference>
<dbReference type="Gene3D" id="1.20.120.350">
    <property type="entry name" value="Voltage-gated potassium channels. Chain C"/>
    <property type="match status" value="1"/>
</dbReference>
<evidence type="ECO:0000256" key="4">
    <source>
        <dbReference type="ARBA" id="ARBA00022538"/>
    </source>
</evidence>
<dbReference type="Gene3D" id="6.10.140.1910">
    <property type="match status" value="2"/>
</dbReference>
<evidence type="ECO:0000256" key="6">
    <source>
        <dbReference type="ARBA" id="ARBA00022826"/>
    </source>
</evidence>
<dbReference type="SUPFAM" id="SSF81324">
    <property type="entry name" value="Voltage-gated potassium channels"/>
    <property type="match status" value="1"/>
</dbReference>
<dbReference type="PRINTS" id="PR00169">
    <property type="entry name" value="KCHANNEL"/>
</dbReference>
<evidence type="ECO:0000259" key="17">
    <source>
        <dbReference type="Pfam" id="PF03520"/>
    </source>
</evidence>
<keyword evidence="5 15" id="KW-0812">Transmembrane</keyword>
<feature type="region of interest" description="Disordered" evidence="14">
    <location>
        <begin position="60"/>
        <end position="79"/>
    </location>
</feature>
<keyword evidence="12 18" id="KW-0407">Ion channel</keyword>
<keyword evidence="6" id="KW-0631">Potassium channel</keyword>
<dbReference type="GO" id="GO:0005886">
    <property type="term" value="C:plasma membrane"/>
    <property type="evidence" value="ECO:0007669"/>
    <property type="project" value="UniProtKB-SubCell"/>
</dbReference>
<feature type="compositionally biased region" description="Basic and acidic residues" evidence="14">
    <location>
        <begin position="60"/>
        <end position="71"/>
    </location>
</feature>
<dbReference type="InterPro" id="IPR005821">
    <property type="entry name" value="Ion_trans_dom"/>
</dbReference>
<dbReference type="GeneID" id="100182644"/>
<dbReference type="GO" id="GO:0005249">
    <property type="term" value="F:voltage-gated potassium channel activity"/>
    <property type="evidence" value="ECO:0007669"/>
    <property type="project" value="InterPro"/>
</dbReference>
<dbReference type="KEGG" id="cin:100182644"/>
<evidence type="ECO:0000256" key="3">
    <source>
        <dbReference type="ARBA" id="ARBA00022475"/>
    </source>
</evidence>
<gene>
    <name evidence="18" type="primary">KCNQ4/5</name>
</gene>
<evidence type="ECO:0000256" key="12">
    <source>
        <dbReference type="ARBA" id="ARBA00023303"/>
    </source>
</evidence>
<comment type="catalytic activity">
    <reaction evidence="13">
        <text>K(+)(in) = K(+)(out)</text>
        <dbReference type="Rhea" id="RHEA:29463"/>
        <dbReference type="ChEBI" id="CHEBI:29103"/>
    </reaction>
</comment>
<organism evidence="18">
    <name type="scientific">Ciona intestinalis</name>
    <name type="common">Transparent sea squirt</name>
    <name type="synonym">Ascidia intestinalis</name>
    <dbReference type="NCBI Taxonomy" id="7719"/>
    <lineage>
        <taxon>Eukaryota</taxon>
        <taxon>Metazoa</taxon>
        <taxon>Chordata</taxon>
        <taxon>Tunicata</taxon>
        <taxon>Ascidiacea</taxon>
        <taxon>Phlebobranchia</taxon>
        <taxon>Cionidae</taxon>
        <taxon>Ciona</taxon>
    </lineage>
</organism>
<feature type="domain" description="Potassium channel voltage dependent KCNQ C-terminal" evidence="17">
    <location>
        <begin position="486"/>
        <end position="659"/>
    </location>
</feature>
<evidence type="ECO:0000256" key="8">
    <source>
        <dbReference type="ARBA" id="ARBA00022958"/>
    </source>
</evidence>
<feature type="compositionally biased region" description="Basic residues" evidence="14">
    <location>
        <begin position="447"/>
        <end position="459"/>
    </location>
</feature>
<dbReference type="OrthoDB" id="8879391at2759"/>
<feature type="transmembrane region" description="Helical" evidence="15">
    <location>
        <begin position="229"/>
        <end position="254"/>
    </location>
</feature>
<name>C0JSV8_CIOIN</name>
<feature type="domain" description="Ion transport" evidence="16">
    <location>
        <begin position="155"/>
        <end position="384"/>
    </location>
</feature>
<feature type="transmembrane region" description="Helical" evidence="15">
    <location>
        <begin position="294"/>
        <end position="313"/>
    </location>
</feature>
<keyword evidence="8" id="KW-0630">Potassium</keyword>
<evidence type="ECO:0000256" key="10">
    <source>
        <dbReference type="ARBA" id="ARBA00023065"/>
    </source>
</evidence>
<feature type="region of interest" description="Disordered" evidence="14">
    <location>
        <begin position="1"/>
        <end position="47"/>
    </location>
</feature>
<dbReference type="GO" id="GO:0034702">
    <property type="term" value="C:monoatomic ion channel complex"/>
    <property type="evidence" value="ECO:0007669"/>
    <property type="project" value="UniProtKB-KW"/>
</dbReference>
<dbReference type="Pfam" id="PF00520">
    <property type="entry name" value="Ion_trans"/>
    <property type="match status" value="1"/>
</dbReference>
<evidence type="ECO:0000256" key="15">
    <source>
        <dbReference type="SAM" id="Phobius"/>
    </source>
</evidence>
<keyword evidence="10" id="KW-0406">Ion transport</keyword>
<evidence type="ECO:0000256" key="14">
    <source>
        <dbReference type="SAM" id="MobiDB-lite"/>
    </source>
</evidence>
<dbReference type="Pfam" id="PF03520">
    <property type="entry name" value="KCNQ_channel"/>
    <property type="match status" value="1"/>
</dbReference>
<evidence type="ECO:0000256" key="9">
    <source>
        <dbReference type="ARBA" id="ARBA00022989"/>
    </source>
</evidence>
<feature type="transmembrane region" description="Helical" evidence="15">
    <location>
        <begin position="354"/>
        <end position="380"/>
    </location>
</feature>
<evidence type="ECO:0000256" key="2">
    <source>
        <dbReference type="ARBA" id="ARBA00022448"/>
    </source>
</evidence>
<keyword evidence="4" id="KW-0633">Potassium transport</keyword>
<evidence type="ECO:0000256" key="1">
    <source>
        <dbReference type="ARBA" id="ARBA00004651"/>
    </source>
</evidence>
<dbReference type="RefSeq" id="NP_001139030.1">
    <property type="nucleotide sequence ID" value="NM_001145558.1"/>
</dbReference>
<feature type="compositionally biased region" description="Basic and acidic residues" evidence="14">
    <location>
        <begin position="805"/>
        <end position="814"/>
    </location>
</feature>
<evidence type="ECO:0000256" key="7">
    <source>
        <dbReference type="ARBA" id="ARBA00022882"/>
    </source>
</evidence>
<keyword evidence="11 15" id="KW-0472">Membrane</keyword>
<dbReference type="CTD" id="100182644"/>
<dbReference type="Gene3D" id="1.10.287.70">
    <property type="match status" value="1"/>
</dbReference>
<protein>
    <submittedName>
        <fullName evidence="18">Voltage gated potassium channel subunit isoform 1</fullName>
    </submittedName>
</protein>